<feature type="non-terminal residue" evidence="1">
    <location>
        <position position="1"/>
    </location>
</feature>
<name>X6N5Z0_RETFI</name>
<evidence type="ECO:0000313" key="1">
    <source>
        <dbReference type="EMBL" id="ETO21710.1"/>
    </source>
</evidence>
<dbReference type="AlphaFoldDB" id="X6N5Z0"/>
<reference evidence="1 2" key="1">
    <citation type="journal article" date="2013" name="Curr. Biol.">
        <title>The Genome of the Foraminiferan Reticulomyxa filosa.</title>
        <authorList>
            <person name="Glockner G."/>
            <person name="Hulsmann N."/>
            <person name="Schleicher M."/>
            <person name="Noegel A.A."/>
            <person name="Eichinger L."/>
            <person name="Gallinger C."/>
            <person name="Pawlowski J."/>
            <person name="Sierra R."/>
            <person name="Euteneuer U."/>
            <person name="Pillet L."/>
            <person name="Moustafa A."/>
            <person name="Platzer M."/>
            <person name="Groth M."/>
            <person name="Szafranski K."/>
            <person name="Schliwa M."/>
        </authorList>
    </citation>
    <scope>NUCLEOTIDE SEQUENCE [LARGE SCALE GENOMIC DNA]</scope>
</reference>
<protein>
    <submittedName>
        <fullName evidence="1">Uncharacterized protein</fullName>
    </submittedName>
</protein>
<dbReference type="Proteomes" id="UP000023152">
    <property type="component" value="Unassembled WGS sequence"/>
</dbReference>
<proteinExistence type="predicted"/>
<keyword evidence="2" id="KW-1185">Reference proteome</keyword>
<organism evidence="1 2">
    <name type="scientific">Reticulomyxa filosa</name>
    <dbReference type="NCBI Taxonomy" id="46433"/>
    <lineage>
        <taxon>Eukaryota</taxon>
        <taxon>Sar</taxon>
        <taxon>Rhizaria</taxon>
        <taxon>Retaria</taxon>
        <taxon>Foraminifera</taxon>
        <taxon>Monothalamids</taxon>
        <taxon>Reticulomyxidae</taxon>
        <taxon>Reticulomyxa</taxon>
    </lineage>
</organism>
<sequence length="268" mass="30937">NAQLPTSIRYGWGSINQTFNGAYRLDPSYSNVFRVYKAYEPYAEYRKKFDLNNIKRQLRHVVTELAIEWADERALLWATRPHLHWNDTNEYLGARLAHSLLIGRPFVMVFTGSSNTAGHDNINKKTVKDTIDVFAWESMMNDGGRPPPEFLETHLRDGAALNAIWAMIDTERPCDERSANDKNAVNEVYSSDLFNHYGPFMGLIKWSFYVGQLPFCDKPQFKHLKQNWHPSPRGHRMNSAMIAYALVQSALQFIEKYERKISGIFVGV</sequence>
<comment type="caution">
    <text evidence="1">The sequence shown here is derived from an EMBL/GenBank/DDBJ whole genome shotgun (WGS) entry which is preliminary data.</text>
</comment>
<dbReference type="EMBL" id="ASPP01011376">
    <property type="protein sequence ID" value="ETO21710.1"/>
    <property type="molecule type" value="Genomic_DNA"/>
</dbReference>
<evidence type="ECO:0000313" key="2">
    <source>
        <dbReference type="Proteomes" id="UP000023152"/>
    </source>
</evidence>
<accession>X6N5Z0</accession>
<gene>
    <name evidence="1" type="ORF">RFI_15493</name>
</gene>